<proteinExistence type="predicted"/>
<dbReference type="PANTHER" id="PTHR16238:SF7">
    <property type="entry name" value="GEM-ASSOCIATED PROTEIN 8"/>
    <property type="match status" value="1"/>
</dbReference>
<organism evidence="2 3">
    <name type="scientific">Artemia franciscana</name>
    <name type="common">Brine shrimp</name>
    <name type="synonym">Artemia sanfranciscana</name>
    <dbReference type="NCBI Taxonomy" id="6661"/>
    <lineage>
        <taxon>Eukaryota</taxon>
        <taxon>Metazoa</taxon>
        <taxon>Ecdysozoa</taxon>
        <taxon>Arthropoda</taxon>
        <taxon>Crustacea</taxon>
        <taxon>Branchiopoda</taxon>
        <taxon>Anostraca</taxon>
        <taxon>Artemiidae</taxon>
        <taxon>Artemia</taxon>
    </lineage>
</organism>
<accession>A0AA88I2Z4</accession>
<dbReference type="InterPro" id="IPR034754">
    <property type="entry name" value="GEMIN8"/>
</dbReference>
<dbReference type="GO" id="GO:0032797">
    <property type="term" value="C:SMN complex"/>
    <property type="evidence" value="ECO:0007669"/>
    <property type="project" value="InterPro"/>
</dbReference>
<gene>
    <name evidence="2" type="ORF">QYM36_004428</name>
</gene>
<evidence type="ECO:0000256" key="1">
    <source>
        <dbReference type="SAM" id="MobiDB-lite"/>
    </source>
</evidence>
<evidence type="ECO:0000313" key="3">
    <source>
        <dbReference type="Proteomes" id="UP001187531"/>
    </source>
</evidence>
<feature type="region of interest" description="Disordered" evidence="1">
    <location>
        <begin position="70"/>
        <end position="93"/>
    </location>
</feature>
<keyword evidence="3" id="KW-1185">Reference proteome</keyword>
<comment type="caution">
    <text evidence="2">The sequence shown here is derived from an EMBL/GenBank/DDBJ whole genome shotgun (WGS) entry which is preliminary data.</text>
</comment>
<sequence length="268" mass="31250">MQEELIELINSSFASGFNDGQKYIFRKKEVSNTYNRPNVYDKNAPNGVALNEHLNPLKNVENCQNLLEKSYSETDQSPSRPKRERTSVSNSLRSSSFKRIKESVSEREILENTETEDVHLTVDKDFIQFLKISMDHKKEREELKSQREKEEKMVEFIDVSNVPYSSESGRGYWREMKKKKLEEEERTKHNIDCYGEDLAQVISGMEMAMQLNFQRKCHQTKPAYWPIVPLNFGFSQTHSSTSNQTSEGIRTKEFFRDSGVFQCSCLPN</sequence>
<dbReference type="EMBL" id="JAVRJZ010000007">
    <property type="protein sequence ID" value="KAK2720544.1"/>
    <property type="molecule type" value="Genomic_DNA"/>
</dbReference>
<dbReference type="PANTHER" id="PTHR16238">
    <property type="entry name" value="GEM-ASSOCIATED PROTEIN 8"/>
    <property type="match status" value="1"/>
</dbReference>
<dbReference type="Proteomes" id="UP001187531">
    <property type="component" value="Unassembled WGS sequence"/>
</dbReference>
<dbReference type="GO" id="GO:0000387">
    <property type="term" value="P:spliceosomal snRNP assembly"/>
    <property type="evidence" value="ECO:0007669"/>
    <property type="project" value="InterPro"/>
</dbReference>
<reference evidence="2" key="1">
    <citation type="submission" date="2023-07" db="EMBL/GenBank/DDBJ databases">
        <title>Chromosome-level genome assembly of Artemia franciscana.</title>
        <authorList>
            <person name="Jo E."/>
        </authorList>
    </citation>
    <scope>NUCLEOTIDE SEQUENCE</scope>
    <source>
        <tissue evidence="2">Whole body</tissue>
    </source>
</reference>
<protein>
    <submittedName>
        <fullName evidence="2">Uncharacterized protein</fullName>
    </submittedName>
</protein>
<evidence type="ECO:0000313" key="2">
    <source>
        <dbReference type="EMBL" id="KAK2720544.1"/>
    </source>
</evidence>
<feature type="compositionally biased region" description="Polar residues" evidence="1">
    <location>
        <begin position="70"/>
        <end position="79"/>
    </location>
</feature>
<name>A0AA88I2Z4_ARTSF</name>
<dbReference type="Pfam" id="PF15348">
    <property type="entry name" value="GEMIN8"/>
    <property type="match status" value="1"/>
</dbReference>
<dbReference type="AlphaFoldDB" id="A0AA88I2Z4"/>